<evidence type="ECO:0000313" key="2">
    <source>
        <dbReference type="Proteomes" id="UP000828026"/>
    </source>
</evidence>
<dbReference type="Proteomes" id="UP000828026">
    <property type="component" value="Segment"/>
</dbReference>
<name>A0AAE8XF70_9CAUD</name>
<dbReference type="KEGG" id="vg:77933557"/>
<protein>
    <submittedName>
        <fullName evidence="1">Uncharacterized protein</fullName>
    </submittedName>
</protein>
<evidence type="ECO:0000313" key="1">
    <source>
        <dbReference type="EMBL" id="UAW01203.1"/>
    </source>
</evidence>
<dbReference type="GeneID" id="77933557"/>
<keyword evidence="2" id="KW-1185">Reference proteome</keyword>
<dbReference type="EMBL" id="MZ447858">
    <property type="protein sequence ID" value="UAW01203.1"/>
    <property type="molecule type" value="Genomic_DNA"/>
</dbReference>
<dbReference type="RefSeq" id="YP_010657638.1">
    <property type="nucleotide sequence ID" value="NC_070848.1"/>
</dbReference>
<accession>A0AAE8XF70</accession>
<reference evidence="1 2" key="1">
    <citation type="submission" date="2021-06" db="EMBL/GenBank/DDBJ databases">
        <authorList>
            <person name="Chen R."/>
            <person name="Qin H."/>
            <person name="He S."/>
            <person name="Han P."/>
            <person name="Xu F."/>
            <person name="Sun H."/>
            <person name="Fan H."/>
            <person name="Tong Y."/>
        </authorList>
    </citation>
    <scope>NUCLEOTIDE SEQUENCE [LARGE SCALE GENOMIC DNA]</scope>
</reference>
<sequence>MKKFDFVEYNPFRKQVSFFVKLNGCDVLVSTVNKDLGDCTHLPSNINTLSRMTGITLQDIQNGYIIH</sequence>
<organism evidence="1 2">
    <name type="scientific">Vibrio phage BUCT194</name>
    <dbReference type="NCBI Taxonomy" id="2859072"/>
    <lineage>
        <taxon>Viruses</taxon>
        <taxon>Duplodnaviria</taxon>
        <taxon>Heunggongvirae</taxon>
        <taxon>Uroviricota</taxon>
        <taxon>Caudoviricetes</taxon>
        <taxon>Schitoviridae</taxon>
        <taxon>Varunavirus</taxon>
        <taxon>Varunavirus BUCT194</taxon>
    </lineage>
</organism>
<proteinExistence type="predicted"/>